<evidence type="ECO:0000256" key="9">
    <source>
        <dbReference type="RuleBase" id="RU003435"/>
    </source>
</evidence>
<keyword evidence="2 9" id="KW-0645">Protease</keyword>
<dbReference type="CDD" id="cd06456">
    <property type="entry name" value="M3A_DCP"/>
    <property type="match status" value="1"/>
</dbReference>
<accession>A0A6G0XND9</accession>
<evidence type="ECO:0000313" key="12">
    <source>
        <dbReference type="EMBL" id="KAF0741758.1"/>
    </source>
</evidence>
<organism evidence="12 13">
    <name type="scientific">Aphanomyces euteiches</name>
    <dbReference type="NCBI Taxonomy" id="100861"/>
    <lineage>
        <taxon>Eukaryota</taxon>
        <taxon>Sar</taxon>
        <taxon>Stramenopiles</taxon>
        <taxon>Oomycota</taxon>
        <taxon>Saprolegniomycetes</taxon>
        <taxon>Saprolegniales</taxon>
        <taxon>Verrucalvaceae</taxon>
        <taxon>Aphanomyces</taxon>
    </lineage>
</organism>
<evidence type="ECO:0000256" key="7">
    <source>
        <dbReference type="ARBA" id="ARBA00024603"/>
    </source>
</evidence>
<dbReference type="EC" id="3.4.24.70" evidence="8"/>
<dbReference type="GO" id="GO:0006518">
    <property type="term" value="P:peptide metabolic process"/>
    <property type="evidence" value="ECO:0007669"/>
    <property type="project" value="TreeGrafter"/>
</dbReference>
<evidence type="ECO:0000259" key="10">
    <source>
        <dbReference type="Pfam" id="PF01432"/>
    </source>
</evidence>
<dbReference type="InterPro" id="IPR001567">
    <property type="entry name" value="Pept_M3A_M3B_dom"/>
</dbReference>
<dbReference type="Gene3D" id="3.40.390.10">
    <property type="entry name" value="Collagenase (Catalytic Domain)"/>
    <property type="match status" value="1"/>
</dbReference>
<evidence type="ECO:0000259" key="11">
    <source>
        <dbReference type="Pfam" id="PF19310"/>
    </source>
</evidence>
<keyword evidence="4 9" id="KW-0378">Hydrolase</keyword>
<dbReference type="VEuPathDB" id="FungiDB:AeMF1_019911"/>
<comment type="similarity">
    <text evidence="1 9">Belongs to the peptidase M3 family.</text>
</comment>
<name>A0A6G0XND9_9STRA</name>
<dbReference type="GO" id="GO:0046872">
    <property type="term" value="F:metal ion binding"/>
    <property type="evidence" value="ECO:0007669"/>
    <property type="project" value="UniProtKB-UniRule"/>
</dbReference>
<dbReference type="EMBL" id="VJMJ01000035">
    <property type="protein sequence ID" value="KAF0741758.1"/>
    <property type="molecule type" value="Genomic_DNA"/>
</dbReference>
<keyword evidence="3 9" id="KW-0479">Metal-binding</keyword>
<dbReference type="SUPFAM" id="SSF55486">
    <property type="entry name" value="Metalloproteases ('zincins'), catalytic domain"/>
    <property type="match status" value="1"/>
</dbReference>
<evidence type="ECO:0000256" key="4">
    <source>
        <dbReference type="ARBA" id="ARBA00022801"/>
    </source>
</evidence>
<evidence type="ECO:0000256" key="2">
    <source>
        <dbReference type="ARBA" id="ARBA00022670"/>
    </source>
</evidence>
<comment type="cofactor">
    <cofactor evidence="9">
        <name>Zn(2+)</name>
        <dbReference type="ChEBI" id="CHEBI:29105"/>
    </cofactor>
    <text evidence="9">Binds 1 zinc ion.</text>
</comment>
<comment type="caution">
    <text evidence="12">The sequence shown here is derived from an EMBL/GenBank/DDBJ whole genome shotgun (WGS) entry which is preliminary data.</text>
</comment>
<evidence type="ECO:0000256" key="3">
    <source>
        <dbReference type="ARBA" id="ARBA00022723"/>
    </source>
</evidence>
<dbReference type="Gene3D" id="1.10.1370.10">
    <property type="entry name" value="Neurolysin, domain 3"/>
    <property type="match status" value="1"/>
</dbReference>
<dbReference type="Pfam" id="PF01432">
    <property type="entry name" value="Peptidase_M3"/>
    <property type="match status" value="1"/>
</dbReference>
<evidence type="ECO:0000256" key="8">
    <source>
        <dbReference type="ARBA" id="ARBA00026100"/>
    </source>
</evidence>
<feature type="domain" description="Peptidase M3A/M3B catalytic" evidence="10">
    <location>
        <begin position="258"/>
        <end position="713"/>
    </location>
</feature>
<dbReference type="PANTHER" id="PTHR11804:SF83">
    <property type="entry name" value="LD37516P"/>
    <property type="match status" value="1"/>
</dbReference>
<keyword evidence="6 9" id="KW-0482">Metalloprotease</keyword>
<dbReference type="GO" id="GO:0006508">
    <property type="term" value="P:proteolysis"/>
    <property type="evidence" value="ECO:0007669"/>
    <property type="project" value="UniProtKB-KW"/>
</dbReference>
<gene>
    <name evidence="12" type="ORF">Ae201684_003128</name>
</gene>
<feature type="domain" description="Oligopeptidase A N-terminal" evidence="11">
    <location>
        <begin position="55"/>
        <end position="177"/>
    </location>
</feature>
<evidence type="ECO:0000313" key="13">
    <source>
        <dbReference type="Proteomes" id="UP000481153"/>
    </source>
</evidence>
<dbReference type="InterPro" id="IPR034005">
    <property type="entry name" value="M3A_DCP"/>
</dbReference>
<reference evidence="12 13" key="1">
    <citation type="submission" date="2019-07" db="EMBL/GenBank/DDBJ databases">
        <title>Genomics analysis of Aphanomyces spp. identifies a new class of oomycete effector associated with host adaptation.</title>
        <authorList>
            <person name="Gaulin E."/>
        </authorList>
    </citation>
    <scope>NUCLEOTIDE SEQUENCE [LARGE SCALE GENOMIC DNA]</scope>
    <source>
        <strain evidence="12 13">ATCC 201684</strain>
    </source>
</reference>
<dbReference type="Pfam" id="PF19310">
    <property type="entry name" value="TOP_N"/>
    <property type="match status" value="1"/>
</dbReference>
<evidence type="ECO:0000256" key="6">
    <source>
        <dbReference type="ARBA" id="ARBA00023049"/>
    </source>
</evidence>
<proteinExistence type="inferred from homology"/>
<dbReference type="Gene3D" id="1.10.1370.40">
    <property type="match status" value="1"/>
</dbReference>
<dbReference type="InterPro" id="IPR024077">
    <property type="entry name" value="Neurolysin/TOP_dom2"/>
</dbReference>
<dbReference type="Proteomes" id="UP000481153">
    <property type="component" value="Unassembled WGS sequence"/>
</dbReference>
<dbReference type="PANTHER" id="PTHR11804">
    <property type="entry name" value="PROTEASE M3 THIMET OLIGOPEPTIDASE-RELATED"/>
    <property type="match status" value="1"/>
</dbReference>
<dbReference type="AlphaFoldDB" id="A0A6G0XND9"/>
<dbReference type="InterPro" id="IPR024079">
    <property type="entry name" value="MetalloPept_cat_dom_sf"/>
</dbReference>
<evidence type="ECO:0000256" key="1">
    <source>
        <dbReference type="ARBA" id="ARBA00006040"/>
    </source>
</evidence>
<evidence type="ECO:0000256" key="5">
    <source>
        <dbReference type="ARBA" id="ARBA00022833"/>
    </source>
</evidence>
<keyword evidence="5 9" id="KW-0862">Zinc</keyword>
<dbReference type="InterPro" id="IPR045090">
    <property type="entry name" value="Pept_M3A_M3B"/>
</dbReference>
<dbReference type="InterPro" id="IPR045666">
    <property type="entry name" value="OpdA_N"/>
</dbReference>
<comment type="catalytic activity">
    <reaction evidence="7">
        <text>Hydrolysis of oligopeptides, with broad specificity. Gly or Ala commonly occur as P1 or P1' residues, but more distant residues are also important, as is shown by the fact that Z-Gly-Pro-Gly-|-Gly-Pro-Ala is cleaved, but not Z-(Gly)(5).</text>
        <dbReference type="EC" id="3.4.24.70"/>
    </reaction>
</comment>
<sequence length="723" mass="82002">MESGMQHLTKADGFGTQMTYFEMVNPLTRCVEDYALPPFAQLRVSDIVPAIRTAIQEYALDLNAIEDDLSYFEDEITRESVMDRLEIIDDPLNRLWRVVLHLTSVANSVELREAKAEIQAEVLAIQSRRLQSVEIFEAMQTLRDGPEWPNLTSEQQRILDRAILEMKLNGVTLTGGAKERFNEVDLRLKELADVFSNNVLDATKFSQLIVHDRSELEGLADTALGVFARDAATAGFEGATAKNGPWKLPLDKFGCPRVLAKCSVAATREAAYRAYRTIAGSPPYDNTRVLLEMLQLRQERANLLGYSTFAEMNLADKMAPTVDVVQETLRELRDKCFAVASVEMLELQAFAAAHGTSVTFVVTGSRVERMRKEKYDLSEELIQSYFPLPTVLTNMFEFISKLFGVRIEPADGLETWHPDVQTYQIRAIEQPDEPVVSQFYLDLYARPGEKKTNGWIEVVVARSRVLRSEKAPVRLPVFALMFNYPRPVDDKPCLLTSVDTETMFAVLGFGLRIGLTGAEYTATGRPHGIEWDAVGFSSQFMRNFRFHRETMQSISSHFETGKQLPDDLFDKILESRSFMRATNFADKYLEVAAYDMILHHDYDPFSTSESVFDVFRRESQAFTLRPALAEDKFICSIHQIFPGLYPAGYYSYVWSEMLAADAYACSAEATTEEEWMALGRKYRDTMLALTGPVHPLEAFEKFRGRLPSTEGLLGIRVKLSYRF</sequence>
<dbReference type="GO" id="GO:0004222">
    <property type="term" value="F:metalloendopeptidase activity"/>
    <property type="evidence" value="ECO:0007669"/>
    <property type="project" value="UniProtKB-EC"/>
</dbReference>
<keyword evidence="13" id="KW-1185">Reference proteome</keyword>
<protein>
    <recommendedName>
        <fullName evidence="8">oligopeptidase A</fullName>
        <ecNumber evidence="8">3.4.24.70</ecNumber>
    </recommendedName>
</protein>